<comment type="caution">
    <text evidence="4">The sequence shown here is derived from an EMBL/GenBank/DDBJ whole genome shotgun (WGS) entry which is preliminary data.</text>
</comment>
<dbReference type="Pfam" id="PF00583">
    <property type="entry name" value="Acetyltransf_1"/>
    <property type="match status" value="1"/>
</dbReference>
<dbReference type="OrthoDB" id="5243635at2"/>
<dbReference type="Proteomes" id="UP000317422">
    <property type="component" value="Unassembled WGS sequence"/>
</dbReference>
<dbReference type="Gene3D" id="3.40.630.30">
    <property type="match status" value="1"/>
</dbReference>
<dbReference type="InterPro" id="IPR016181">
    <property type="entry name" value="Acyl_CoA_acyltransferase"/>
</dbReference>
<protein>
    <submittedName>
        <fullName evidence="4">Acetyltransferase (GNAT) family protein</fullName>
    </submittedName>
</protein>
<dbReference type="PROSITE" id="PS51186">
    <property type="entry name" value="GNAT"/>
    <property type="match status" value="1"/>
</dbReference>
<evidence type="ECO:0000259" key="3">
    <source>
        <dbReference type="PROSITE" id="PS51186"/>
    </source>
</evidence>
<accession>A0A543NGS1</accession>
<evidence type="ECO:0000313" key="5">
    <source>
        <dbReference type="Proteomes" id="UP000317422"/>
    </source>
</evidence>
<dbReference type="SUPFAM" id="SSF55729">
    <property type="entry name" value="Acyl-CoA N-acyltransferases (Nat)"/>
    <property type="match status" value="1"/>
</dbReference>
<name>A0A543NGS1_9ACTN</name>
<reference evidence="4 5" key="1">
    <citation type="submission" date="2019-06" db="EMBL/GenBank/DDBJ databases">
        <title>Sequencing the genomes of 1000 actinobacteria strains.</title>
        <authorList>
            <person name="Klenk H.-P."/>
        </authorList>
    </citation>
    <scope>NUCLEOTIDE SEQUENCE [LARGE SCALE GENOMIC DNA]</scope>
    <source>
        <strain evidence="4 5">DSM 45015</strain>
    </source>
</reference>
<organism evidence="4 5">
    <name type="scientific">Haloactinospora alba</name>
    <dbReference type="NCBI Taxonomy" id="405555"/>
    <lineage>
        <taxon>Bacteria</taxon>
        <taxon>Bacillati</taxon>
        <taxon>Actinomycetota</taxon>
        <taxon>Actinomycetes</taxon>
        <taxon>Streptosporangiales</taxon>
        <taxon>Nocardiopsidaceae</taxon>
        <taxon>Haloactinospora</taxon>
    </lineage>
</organism>
<dbReference type="CDD" id="cd04301">
    <property type="entry name" value="NAT_SF"/>
    <property type="match status" value="1"/>
</dbReference>
<dbReference type="InterPro" id="IPR050832">
    <property type="entry name" value="Bact_Acetyltransf"/>
</dbReference>
<gene>
    <name evidence="4" type="ORF">FHX37_0901</name>
</gene>
<dbReference type="PANTHER" id="PTHR43877">
    <property type="entry name" value="AMINOALKYLPHOSPHONATE N-ACETYLTRANSFERASE-RELATED-RELATED"/>
    <property type="match status" value="1"/>
</dbReference>
<evidence type="ECO:0000256" key="2">
    <source>
        <dbReference type="ARBA" id="ARBA00023315"/>
    </source>
</evidence>
<keyword evidence="5" id="KW-1185">Reference proteome</keyword>
<keyword evidence="2" id="KW-0012">Acyltransferase</keyword>
<dbReference type="InterPro" id="IPR000182">
    <property type="entry name" value="GNAT_dom"/>
</dbReference>
<dbReference type="AlphaFoldDB" id="A0A543NGS1"/>
<evidence type="ECO:0000256" key="1">
    <source>
        <dbReference type="ARBA" id="ARBA00022679"/>
    </source>
</evidence>
<sequence>MPSQGFVRAARDEDVDAVVAIQVAAWQAMYAPHMPADVLEELSGTEAAERFREQWRSSLHSPPTSWHHLLVATSAEPPPSEQGAPTRTVAGFAACGPAEDTDLWPGTDAEVYALHTHPDHARAGHGSRLLNAAVDHMADDGFHTAHAWVLEEPNPLLGFLQNTGWAPDGARRELDMGRPVPMVRLHVALGGH</sequence>
<evidence type="ECO:0000313" key="4">
    <source>
        <dbReference type="EMBL" id="TQN31012.1"/>
    </source>
</evidence>
<dbReference type="GO" id="GO:0016747">
    <property type="term" value="F:acyltransferase activity, transferring groups other than amino-acyl groups"/>
    <property type="evidence" value="ECO:0007669"/>
    <property type="project" value="InterPro"/>
</dbReference>
<dbReference type="EMBL" id="VFQC01000001">
    <property type="protein sequence ID" value="TQN31012.1"/>
    <property type="molecule type" value="Genomic_DNA"/>
</dbReference>
<keyword evidence="1 4" id="KW-0808">Transferase</keyword>
<proteinExistence type="predicted"/>
<feature type="domain" description="N-acetyltransferase" evidence="3">
    <location>
        <begin position="37"/>
        <end position="187"/>
    </location>
</feature>